<dbReference type="OrthoDB" id="9778962at2"/>
<dbReference type="Pfam" id="PF21338">
    <property type="entry name" value="Top1B_N_bact"/>
    <property type="match status" value="1"/>
</dbReference>
<feature type="compositionally biased region" description="Low complexity" evidence="1">
    <location>
        <begin position="13"/>
        <end position="26"/>
    </location>
</feature>
<dbReference type="InterPro" id="IPR035447">
    <property type="entry name" value="DNA_topo_I_N_sf"/>
</dbReference>
<dbReference type="RefSeq" id="WP_092106045.1">
    <property type="nucleotide sequence ID" value="NZ_FOCN01000001.1"/>
</dbReference>
<gene>
    <name evidence="3" type="ORF">E3O10_11215</name>
</gene>
<dbReference type="InterPro" id="IPR049331">
    <property type="entry name" value="Top1B_N_bact"/>
</dbReference>
<dbReference type="Proteomes" id="UP000297654">
    <property type="component" value="Unassembled WGS sequence"/>
</dbReference>
<feature type="domain" description="DNA topoisomerase IB N-terminal" evidence="2">
    <location>
        <begin position="22"/>
        <end position="70"/>
    </location>
</feature>
<dbReference type="Gene3D" id="3.30.66.10">
    <property type="entry name" value="DNA topoisomerase I domain"/>
    <property type="match status" value="1"/>
</dbReference>
<dbReference type="STRING" id="1424661.SAMN05216281_10120"/>
<evidence type="ECO:0000313" key="4">
    <source>
        <dbReference type="Proteomes" id="UP000297654"/>
    </source>
</evidence>
<dbReference type="SUPFAM" id="SSF55869">
    <property type="entry name" value="DNA topoisomerase I domain"/>
    <property type="match status" value="1"/>
</dbReference>
<evidence type="ECO:0000313" key="3">
    <source>
        <dbReference type="EMBL" id="TFB88382.1"/>
    </source>
</evidence>
<comment type="caution">
    <text evidence="3">The sequence shown here is derived from an EMBL/GenBank/DDBJ whole genome shotgun (WGS) entry which is preliminary data.</text>
</comment>
<sequence>MTQLRRSDPTRPSYSRRGSGRGFSYRDPAGEKVTEKELRERFAALAIPLAWTDVWICPHPNGHIQAIGLDATGRRPARRQL</sequence>
<keyword evidence="4" id="KW-1185">Reference proteome</keyword>
<accession>A0A1H8A4M9</accession>
<evidence type="ECO:0000259" key="2">
    <source>
        <dbReference type="Pfam" id="PF21338"/>
    </source>
</evidence>
<proteinExistence type="predicted"/>
<name>A0A1H8A4M9_9MICO</name>
<dbReference type="AlphaFoldDB" id="A0A1H8A4M9"/>
<organism evidence="3 4">
    <name type="scientific">Cryobacterium luteum</name>
    <dbReference type="NCBI Taxonomy" id="1424661"/>
    <lineage>
        <taxon>Bacteria</taxon>
        <taxon>Bacillati</taxon>
        <taxon>Actinomycetota</taxon>
        <taxon>Actinomycetes</taxon>
        <taxon>Micrococcales</taxon>
        <taxon>Microbacteriaceae</taxon>
        <taxon>Cryobacterium</taxon>
    </lineage>
</organism>
<evidence type="ECO:0000256" key="1">
    <source>
        <dbReference type="SAM" id="MobiDB-lite"/>
    </source>
</evidence>
<dbReference type="EMBL" id="SOFF01000031">
    <property type="protein sequence ID" value="TFB88382.1"/>
    <property type="molecule type" value="Genomic_DNA"/>
</dbReference>
<reference evidence="3 4" key="1">
    <citation type="submission" date="2019-03" db="EMBL/GenBank/DDBJ databases">
        <title>Genomics of glacier-inhabiting Cryobacterium strains.</title>
        <authorList>
            <person name="Liu Q."/>
            <person name="Xin Y.-H."/>
        </authorList>
    </citation>
    <scope>NUCLEOTIDE SEQUENCE [LARGE SCALE GENOMIC DNA]</scope>
    <source>
        <strain evidence="3 4">Hh15</strain>
    </source>
</reference>
<protein>
    <recommendedName>
        <fullName evidence="2">DNA topoisomerase IB N-terminal domain-containing protein</fullName>
    </recommendedName>
</protein>
<feature type="region of interest" description="Disordered" evidence="1">
    <location>
        <begin position="1"/>
        <end position="30"/>
    </location>
</feature>